<sequence length="178" mass="19334">MPEAPAPELQPEDGVHDEAGLPEASDTGWLRVSPKYVLVEVVGSIVGMLIFVGIALGAHFLLHWEWALWVAGAIAVVSLVGIAFEPRRVRSIQYRLRADDLLFRRGIMFQRQVAVPYGRMQLVDITRGPVARALGLADLKFVTAAASSAVTVPGLPMAEADRLRDELVALAESRRAGL</sequence>
<organism evidence="3 4">
    <name type="scientific">Agromyces cerinus subsp. cerinus</name>
    <dbReference type="NCBI Taxonomy" id="232089"/>
    <lineage>
        <taxon>Bacteria</taxon>
        <taxon>Bacillati</taxon>
        <taxon>Actinomycetota</taxon>
        <taxon>Actinomycetes</taxon>
        <taxon>Micrococcales</taxon>
        <taxon>Microbacteriaceae</taxon>
        <taxon>Agromyces</taxon>
    </lineage>
</organism>
<feature type="transmembrane region" description="Helical" evidence="1">
    <location>
        <begin position="37"/>
        <end position="60"/>
    </location>
</feature>
<evidence type="ECO:0000313" key="4">
    <source>
        <dbReference type="Proteomes" id="UP000184699"/>
    </source>
</evidence>
<keyword evidence="1" id="KW-0472">Membrane</keyword>
<dbReference type="PANTHER" id="PTHR34473:SF3">
    <property type="entry name" value="TRANSMEMBRANE PROTEIN-RELATED"/>
    <property type="match status" value="1"/>
</dbReference>
<dbReference type="AlphaFoldDB" id="A0A1N6F8N4"/>
<accession>A0A1N6F8N4</accession>
<proteinExistence type="predicted"/>
<protein>
    <recommendedName>
        <fullName evidence="2">YdbS-like PH domain-containing protein</fullName>
    </recommendedName>
</protein>
<dbReference type="RefSeq" id="WP_084183855.1">
    <property type="nucleotide sequence ID" value="NZ_FSRJ01000002.1"/>
</dbReference>
<dbReference type="SUPFAM" id="SSF103473">
    <property type="entry name" value="MFS general substrate transporter"/>
    <property type="match status" value="1"/>
</dbReference>
<evidence type="ECO:0000256" key="1">
    <source>
        <dbReference type="SAM" id="Phobius"/>
    </source>
</evidence>
<gene>
    <name evidence="3" type="ORF">SAMN05443544_1841</name>
</gene>
<name>A0A1N6F8N4_9MICO</name>
<keyword evidence="1" id="KW-1133">Transmembrane helix</keyword>
<reference evidence="4" key="1">
    <citation type="submission" date="2016-11" db="EMBL/GenBank/DDBJ databases">
        <authorList>
            <person name="Varghese N."/>
            <person name="Submissions S."/>
        </authorList>
    </citation>
    <scope>NUCLEOTIDE SEQUENCE [LARGE SCALE GENOMIC DNA]</scope>
    <source>
        <strain evidence="4">DSM 8595</strain>
    </source>
</reference>
<dbReference type="STRING" id="232089.SAMN05443544_1841"/>
<dbReference type="InterPro" id="IPR036259">
    <property type="entry name" value="MFS_trans_sf"/>
</dbReference>
<keyword evidence="1" id="KW-0812">Transmembrane</keyword>
<keyword evidence="4" id="KW-1185">Reference proteome</keyword>
<dbReference type="Pfam" id="PF03703">
    <property type="entry name" value="bPH_2"/>
    <property type="match status" value="1"/>
</dbReference>
<feature type="transmembrane region" description="Helical" evidence="1">
    <location>
        <begin position="66"/>
        <end position="84"/>
    </location>
</feature>
<dbReference type="InterPro" id="IPR005182">
    <property type="entry name" value="YdbS-like_PH"/>
</dbReference>
<dbReference type="EMBL" id="FSRJ01000002">
    <property type="protein sequence ID" value="SIN91577.1"/>
    <property type="molecule type" value="Genomic_DNA"/>
</dbReference>
<dbReference type="OrthoDB" id="7364633at2"/>
<feature type="domain" description="YdbS-like PH" evidence="2">
    <location>
        <begin position="90"/>
        <end position="167"/>
    </location>
</feature>
<evidence type="ECO:0000259" key="2">
    <source>
        <dbReference type="Pfam" id="PF03703"/>
    </source>
</evidence>
<dbReference type="Proteomes" id="UP000184699">
    <property type="component" value="Unassembled WGS sequence"/>
</dbReference>
<evidence type="ECO:0000313" key="3">
    <source>
        <dbReference type="EMBL" id="SIN91577.1"/>
    </source>
</evidence>
<dbReference type="PANTHER" id="PTHR34473">
    <property type="entry name" value="UPF0699 TRANSMEMBRANE PROTEIN YDBS"/>
    <property type="match status" value="1"/>
</dbReference>